<evidence type="ECO:0000313" key="7">
    <source>
        <dbReference type="Proteomes" id="UP001175211"/>
    </source>
</evidence>
<proteinExistence type="inferred from homology"/>
<dbReference type="InterPro" id="IPR016166">
    <property type="entry name" value="FAD-bd_PCMH"/>
</dbReference>
<dbReference type="GO" id="GO:0071949">
    <property type="term" value="F:FAD binding"/>
    <property type="evidence" value="ECO:0007669"/>
    <property type="project" value="InterPro"/>
</dbReference>
<dbReference type="Gene3D" id="3.30.465.10">
    <property type="match status" value="1"/>
</dbReference>
<organism evidence="6 7">
    <name type="scientific">Armillaria tabescens</name>
    <name type="common">Ringless honey mushroom</name>
    <name type="synonym">Agaricus tabescens</name>
    <dbReference type="NCBI Taxonomy" id="1929756"/>
    <lineage>
        <taxon>Eukaryota</taxon>
        <taxon>Fungi</taxon>
        <taxon>Dikarya</taxon>
        <taxon>Basidiomycota</taxon>
        <taxon>Agaricomycotina</taxon>
        <taxon>Agaricomycetes</taxon>
        <taxon>Agaricomycetidae</taxon>
        <taxon>Agaricales</taxon>
        <taxon>Marasmiineae</taxon>
        <taxon>Physalacriaceae</taxon>
        <taxon>Desarmillaria</taxon>
    </lineage>
</organism>
<dbReference type="InterPro" id="IPR006094">
    <property type="entry name" value="Oxid_FAD_bind_N"/>
</dbReference>
<keyword evidence="4" id="KW-0560">Oxidoreductase</keyword>
<evidence type="ECO:0000313" key="6">
    <source>
        <dbReference type="EMBL" id="KAK0460474.1"/>
    </source>
</evidence>
<protein>
    <recommendedName>
        <fullName evidence="5">FAD-binding PCMH-type domain-containing protein</fullName>
    </recommendedName>
</protein>
<comment type="caution">
    <text evidence="6">The sequence shown here is derived from an EMBL/GenBank/DDBJ whole genome shotgun (WGS) entry which is preliminary data.</text>
</comment>
<accession>A0AA39N7J1</accession>
<evidence type="ECO:0000259" key="5">
    <source>
        <dbReference type="PROSITE" id="PS51387"/>
    </source>
</evidence>
<evidence type="ECO:0000256" key="4">
    <source>
        <dbReference type="ARBA" id="ARBA00023002"/>
    </source>
</evidence>
<dbReference type="Pfam" id="PF01565">
    <property type="entry name" value="FAD_binding_4"/>
    <property type="match status" value="1"/>
</dbReference>
<gene>
    <name evidence="6" type="ORF">EV420DRAFT_1306380</name>
</gene>
<dbReference type="InterPro" id="IPR016169">
    <property type="entry name" value="FAD-bd_PCMH_sub2"/>
</dbReference>
<dbReference type="InterPro" id="IPR036318">
    <property type="entry name" value="FAD-bd_PCMH-like_sf"/>
</dbReference>
<dbReference type="EMBL" id="JAUEPS010000012">
    <property type="protein sequence ID" value="KAK0460474.1"/>
    <property type="molecule type" value="Genomic_DNA"/>
</dbReference>
<dbReference type="PANTHER" id="PTHR42973:SF13">
    <property type="entry name" value="FAD-BINDING PCMH-TYPE DOMAIN-CONTAINING PROTEIN"/>
    <property type="match status" value="1"/>
</dbReference>
<sequence length="466" mass="50747">MPTGLDTPIGLRACECIAAKVSNATDVYYPGSFSYDADNKHYASSSSQRSSCSVEPGSVEDVGIILRILGKMQTPFGVKGGGHATNPGFSSMTGVQIAMTHFKDVTYDMETWTAVIGASNIWDDVYEALNARGVNILRGRVSGIGVAGFTLGGGYSWHSNQHGLAIDNVVAYELVMPNGIVTTVTASTDLDLFFSLKGGYSNFGIITRFTLKTFPQGNIWGGTTVYPPTVISTFIAAAARFSSDVTDPNGSSTRSHRCARNQLVLATIMMYDGPAPPRDIFDDFLNMANLRLDVKERSFVDLIKSTQQSVMSSLGSRAIYNHIPMSNYSESTIECVIDNLGFWGPTLFAHDPSSSISYALEPFLPDLFSHAPDDSSAYLGSQKHLVLPTNIMLHWALESKDGMFCDVARNTMQKLGILGLPRYLNYTMEDTPLVDMYGEGGLRRMEATRKRVNPKGVMRLTGGFKV</sequence>
<dbReference type="RefSeq" id="XP_060332513.1">
    <property type="nucleotide sequence ID" value="XM_060468493.1"/>
</dbReference>
<evidence type="ECO:0000256" key="2">
    <source>
        <dbReference type="ARBA" id="ARBA00022630"/>
    </source>
</evidence>
<keyword evidence="3" id="KW-0274">FAD</keyword>
<dbReference type="PROSITE" id="PS51387">
    <property type="entry name" value="FAD_PCMH"/>
    <property type="match status" value="1"/>
</dbReference>
<dbReference type="PANTHER" id="PTHR42973">
    <property type="entry name" value="BINDING OXIDOREDUCTASE, PUTATIVE (AFU_ORTHOLOGUE AFUA_1G17690)-RELATED"/>
    <property type="match status" value="1"/>
</dbReference>
<dbReference type="InterPro" id="IPR050416">
    <property type="entry name" value="FAD-linked_Oxidoreductase"/>
</dbReference>
<feature type="domain" description="FAD-binding PCMH-type" evidence="5">
    <location>
        <begin position="46"/>
        <end position="216"/>
    </location>
</feature>
<keyword evidence="7" id="KW-1185">Reference proteome</keyword>
<evidence type="ECO:0000256" key="1">
    <source>
        <dbReference type="ARBA" id="ARBA00005466"/>
    </source>
</evidence>
<dbReference type="AlphaFoldDB" id="A0AA39N7J1"/>
<keyword evidence="2" id="KW-0285">Flavoprotein</keyword>
<reference evidence="6" key="1">
    <citation type="submission" date="2023-06" db="EMBL/GenBank/DDBJ databases">
        <authorList>
            <consortium name="Lawrence Berkeley National Laboratory"/>
            <person name="Ahrendt S."/>
            <person name="Sahu N."/>
            <person name="Indic B."/>
            <person name="Wong-Bajracharya J."/>
            <person name="Merenyi Z."/>
            <person name="Ke H.-M."/>
            <person name="Monk M."/>
            <person name="Kocsube S."/>
            <person name="Drula E."/>
            <person name="Lipzen A."/>
            <person name="Balint B."/>
            <person name="Henrissat B."/>
            <person name="Andreopoulos B."/>
            <person name="Martin F.M."/>
            <person name="Harder C.B."/>
            <person name="Rigling D."/>
            <person name="Ford K.L."/>
            <person name="Foster G.D."/>
            <person name="Pangilinan J."/>
            <person name="Papanicolaou A."/>
            <person name="Barry K."/>
            <person name="LaButti K."/>
            <person name="Viragh M."/>
            <person name="Koriabine M."/>
            <person name="Yan M."/>
            <person name="Riley R."/>
            <person name="Champramary S."/>
            <person name="Plett K.L."/>
            <person name="Tsai I.J."/>
            <person name="Slot J."/>
            <person name="Sipos G."/>
            <person name="Plett J."/>
            <person name="Nagy L.G."/>
            <person name="Grigoriev I.V."/>
        </authorList>
    </citation>
    <scope>NUCLEOTIDE SEQUENCE</scope>
    <source>
        <strain evidence="6">CCBAS 213</strain>
    </source>
</reference>
<dbReference type="Proteomes" id="UP001175211">
    <property type="component" value="Unassembled WGS sequence"/>
</dbReference>
<dbReference type="GO" id="GO:0016491">
    <property type="term" value="F:oxidoreductase activity"/>
    <property type="evidence" value="ECO:0007669"/>
    <property type="project" value="UniProtKB-KW"/>
</dbReference>
<dbReference type="GeneID" id="85352041"/>
<name>A0AA39N7J1_ARMTA</name>
<dbReference type="SUPFAM" id="SSF56176">
    <property type="entry name" value="FAD-binding/transporter-associated domain-like"/>
    <property type="match status" value="1"/>
</dbReference>
<evidence type="ECO:0000256" key="3">
    <source>
        <dbReference type="ARBA" id="ARBA00022827"/>
    </source>
</evidence>
<comment type="similarity">
    <text evidence="1">Belongs to the oxygen-dependent FAD-linked oxidoreductase family.</text>
</comment>